<feature type="region of interest" description="Disordered" evidence="3">
    <location>
        <begin position="638"/>
        <end position="680"/>
    </location>
</feature>
<feature type="domain" description="GED" evidence="4">
    <location>
        <begin position="873"/>
        <end position="964"/>
    </location>
</feature>
<dbReference type="GO" id="GO:0008017">
    <property type="term" value="F:microtubule binding"/>
    <property type="evidence" value="ECO:0007669"/>
    <property type="project" value="TreeGrafter"/>
</dbReference>
<dbReference type="GO" id="GO:0003924">
    <property type="term" value="F:GTPase activity"/>
    <property type="evidence" value="ECO:0007669"/>
    <property type="project" value="InterPro"/>
</dbReference>
<dbReference type="PROSITE" id="PS51388">
    <property type="entry name" value="GED"/>
    <property type="match status" value="1"/>
</dbReference>
<dbReference type="AlphaFoldDB" id="A0AA39QV98"/>
<dbReference type="InterPro" id="IPR001401">
    <property type="entry name" value="Dynamin_GTPase"/>
</dbReference>
<reference evidence="6" key="1">
    <citation type="submission" date="2023-03" db="EMBL/GenBank/DDBJ databases">
        <title>Complete genome of Cladonia borealis.</title>
        <authorList>
            <person name="Park H."/>
        </authorList>
    </citation>
    <scope>NUCLEOTIDE SEQUENCE</scope>
    <source>
        <strain evidence="6">ANT050790</strain>
    </source>
</reference>
<name>A0AA39QV98_9LECA</name>
<evidence type="ECO:0000256" key="3">
    <source>
        <dbReference type="SAM" id="MobiDB-lite"/>
    </source>
</evidence>
<organism evidence="6 7">
    <name type="scientific">Cladonia borealis</name>
    <dbReference type="NCBI Taxonomy" id="184061"/>
    <lineage>
        <taxon>Eukaryota</taxon>
        <taxon>Fungi</taxon>
        <taxon>Dikarya</taxon>
        <taxon>Ascomycota</taxon>
        <taxon>Pezizomycotina</taxon>
        <taxon>Lecanoromycetes</taxon>
        <taxon>OSLEUM clade</taxon>
        <taxon>Lecanoromycetidae</taxon>
        <taxon>Lecanorales</taxon>
        <taxon>Lecanorineae</taxon>
        <taxon>Cladoniaceae</taxon>
        <taxon>Cladonia</taxon>
    </lineage>
</organism>
<dbReference type="Gene3D" id="1.10.10.2360">
    <property type="match status" value="1"/>
</dbReference>
<keyword evidence="1" id="KW-0547">Nucleotide-binding</keyword>
<dbReference type="PANTHER" id="PTHR11566">
    <property type="entry name" value="DYNAMIN"/>
    <property type="match status" value="1"/>
</dbReference>
<evidence type="ECO:0000256" key="2">
    <source>
        <dbReference type="ARBA" id="ARBA00023134"/>
    </source>
</evidence>
<dbReference type="GO" id="GO:0005874">
    <property type="term" value="C:microtubule"/>
    <property type="evidence" value="ECO:0007669"/>
    <property type="project" value="TreeGrafter"/>
</dbReference>
<evidence type="ECO:0000259" key="5">
    <source>
        <dbReference type="PROSITE" id="PS51718"/>
    </source>
</evidence>
<dbReference type="GO" id="GO:0005739">
    <property type="term" value="C:mitochondrion"/>
    <property type="evidence" value="ECO:0007669"/>
    <property type="project" value="TreeGrafter"/>
</dbReference>
<feature type="compositionally biased region" description="Low complexity" evidence="3">
    <location>
        <begin position="662"/>
        <end position="676"/>
    </location>
</feature>
<dbReference type="InterPro" id="IPR027417">
    <property type="entry name" value="P-loop_NTPase"/>
</dbReference>
<dbReference type="GO" id="GO:0000266">
    <property type="term" value="P:mitochondrial fission"/>
    <property type="evidence" value="ECO:0007669"/>
    <property type="project" value="TreeGrafter"/>
</dbReference>
<feature type="compositionally biased region" description="Polar residues" evidence="3">
    <location>
        <begin position="638"/>
        <end position="661"/>
    </location>
</feature>
<protein>
    <submittedName>
        <fullName evidence="6">Uncharacterized protein</fullName>
    </submittedName>
</protein>
<gene>
    <name evidence="6" type="ORF">JMJ35_007281</name>
</gene>
<dbReference type="PRINTS" id="PR00195">
    <property type="entry name" value="DYNAMIN"/>
</dbReference>
<dbReference type="Gene3D" id="1.20.120.1240">
    <property type="entry name" value="Dynamin, middle domain"/>
    <property type="match status" value="1"/>
</dbReference>
<evidence type="ECO:0000313" key="7">
    <source>
        <dbReference type="Proteomes" id="UP001166286"/>
    </source>
</evidence>
<dbReference type="InterPro" id="IPR020850">
    <property type="entry name" value="GED_dom"/>
</dbReference>
<keyword evidence="2" id="KW-0342">GTP-binding</keyword>
<evidence type="ECO:0000256" key="1">
    <source>
        <dbReference type="ARBA" id="ARBA00022741"/>
    </source>
</evidence>
<dbReference type="PROSITE" id="PS51718">
    <property type="entry name" value="G_DYNAMIN_2"/>
    <property type="match status" value="1"/>
</dbReference>
<dbReference type="GO" id="GO:0016020">
    <property type="term" value="C:membrane"/>
    <property type="evidence" value="ECO:0007669"/>
    <property type="project" value="TreeGrafter"/>
</dbReference>
<proteinExistence type="predicted"/>
<dbReference type="SMART" id="SM00053">
    <property type="entry name" value="DYNc"/>
    <property type="match status" value="1"/>
</dbReference>
<dbReference type="GO" id="GO:0005525">
    <property type="term" value="F:GTP binding"/>
    <property type="evidence" value="ECO:0007669"/>
    <property type="project" value="InterPro"/>
</dbReference>
<feature type="domain" description="Dynamin-type G" evidence="5">
    <location>
        <begin position="70"/>
        <end position="379"/>
    </location>
</feature>
<sequence>MDIGALSIGSTIAHFLDYPPVNISKYHTAYCLCSAIEGNPLLRNDAFQNEHSRALFDAIEKLRSCNVDRVLELPQLIIVGDQSAGKSSLLQSLTDIPFPVANNLCTRFPTRIISRRDPGLQDTQTEVSIERKESSMFGHFLGVEPRHPSMDGFKRSFTTLTKADFARVIDDATDALGIFRAASAEENDIPPDTTQKRNFSDYELKIIISGPDRSHFSILDVPGIFHSPTRRVTELDRLCVDAMVSGYMKSPQSIVICVTSGTSDIPTQAIFKMVKTQDPEGVRTVGVITKCDVAEQRASKIIEAVNNQELPLRHGWFVVRNRTPSEVEEAIGPSERCRREQEFFDRDPWNQLPEERRGTEALKDYLAELLCDRIKKVFPTILNDIEIRRNSTALKLEALGEARPSVEQKLLDKGLKEPLDENGWITIPTYLTKIAHDFNQLATQGLRGRYDGVAGHDMRLRMKVRDANDQFASDMNKNGHFLAFDLGPSRLNAQADKVRPHCPGTQTIPFQAHIEKDVVGGRINNYFQSISAMGSYKDQSFEELRLSDYSQAQPPLFAKPIENSSGSIFGKPTESSSGSIMFGKPNENSSGSLFASSGSSFAKPTGKSSGSIFASLGSSSAKPVENSSGNVFKLGVNDQSQVGSTTPQSIKAKTTGPNGVLSSASNSPSTSGGNPTFQTEPTEIYKWIRKEIKSNRGTELQGTMNPDVLPILFHKQARQWRGIAESHFDHITTIADNATGQVLDAVCKDPLTKKKITSCIREVTARSKGRFLALLSQRVDHILSRHLQTNNPAFEQKVTEARKRRFRAALERYKSRKSDRAFVKAFLKTHGHDRSDVGSIPDDDEDPNRLIIDMRDVGALFAELHMSNSQNLEDEVHDTLKAYYEIARDDFIEYVNQLIVEPYLSDLEGPVLFFSPVYVAGLKDETINALGQEDENNRRERAVKEATLARLDQAEKIAREYDQG</sequence>
<dbReference type="InterPro" id="IPR030381">
    <property type="entry name" value="G_DYNAMIN_dom"/>
</dbReference>
<dbReference type="EMBL" id="JAFEKC020000017">
    <property type="protein sequence ID" value="KAK0509887.1"/>
    <property type="molecule type" value="Genomic_DNA"/>
</dbReference>
<dbReference type="InterPro" id="IPR000375">
    <property type="entry name" value="Dynamin_stalk"/>
</dbReference>
<dbReference type="Pfam" id="PF00350">
    <property type="entry name" value="Dynamin_N"/>
    <property type="match status" value="1"/>
</dbReference>
<dbReference type="Proteomes" id="UP001166286">
    <property type="component" value="Unassembled WGS sequence"/>
</dbReference>
<accession>A0AA39QV98</accession>
<dbReference type="GO" id="GO:0016559">
    <property type="term" value="P:peroxisome fission"/>
    <property type="evidence" value="ECO:0007669"/>
    <property type="project" value="TreeGrafter"/>
</dbReference>
<comment type="caution">
    <text evidence="6">The sequence shown here is derived from an EMBL/GenBank/DDBJ whole genome shotgun (WGS) entry which is preliminary data.</text>
</comment>
<dbReference type="InterPro" id="IPR022812">
    <property type="entry name" value="Dynamin"/>
</dbReference>
<keyword evidence="7" id="KW-1185">Reference proteome</keyword>
<evidence type="ECO:0000313" key="6">
    <source>
        <dbReference type="EMBL" id="KAK0509887.1"/>
    </source>
</evidence>
<dbReference type="Gene3D" id="3.40.50.300">
    <property type="entry name" value="P-loop containing nucleotide triphosphate hydrolases"/>
    <property type="match status" value="1"/>
</dbReference>
<dbReference type="SUPFAM" id="SSF52540">
    <property type="entry name" value="P-loop containing nucleoside triphosphate hydrolases"/>
    <property type="match status" value="1"/>
</dbReference>
<dbReference type="CDD" id="cd08771">
    <property type="entry name" value="DLP_1"/>
    <property type="match status" value="1"/>
</dbReference>
<evidence type="ECO:0000259" key="4">
    <source>
        <dbReference type="PROSITE" id="PS51388"/>
    </source>
</evidence>
<dbReference type="Pfam" id="PF01031">
    <property type="entry name" value="Dynamin_M"/>
    <property type="match status" value="1"/>
</dbReference>
<dbReference type="InterPro" id="IPR045063">
    <property type="entry name" value="Dynamin_N"/>
</dbReference>
<dbReference type="PANTHER" id="PTHR11566:SF21">
    <property type="entry name" value="DYNAMIN RELATED PROTEIN 1, ISOFORM A"/>
    <property type="match status" value="1"/>
</dbReference>
<dbReference type="GO" id="GO:0006897">
    <property type="term" value="P:endocytosis"/>
    <property type="evidence" value="ECO:0007669"/>
    <property type="project" value="TreeGrafter"/>
</dbReference>
<dbReference type="GO" id="GO:0048312">
    <property type="term" value="P:intracellular distribution of mitochondria"/>
    <property type="evidence" value="ECO:0007669"/>
    <property type="project" value="TreeGrafter"/>
</dbReference>